<dbReference type="PANTHER" id="PTHR40112:SF1">
    <property type="entry name" value="H2HPP ISOMERASE"/>
    <property type="match status" value="1"/>
</dbReference>
<reference evidence="2 3" key="1">
    <citation type="submission" date="2017-05" db="EMBL/GenBank/DDBJ databases">
        <title>The draft genome sequence of Idiomarina salinarum WNB302.</title>
        <authorList>
            <person name="Sun Y."/>
            <person name="Chen B."/>
            <person name="Du Z."/>
        </authorList>
    </citation>
    <scope>NUCLEOTIDE SEQUENCE [LARGE SCALE GENOMIC DNA]</scope>
    <source>
        <strain evidence="2 3">WNB302</strain>
    </source>
</reference>
<dbReference type="Pfam" id="PF07883">
    <property type="entry name" value="Cupin_2"/>
    <property type="match status" value="1"/>
</dbReference>
<dbReference type="OrthoDB" id="9811153at2"/>
<organism evidence="2 3">
    <name type="scientific">Winogradskyella aurantia</name>
    <dbReference type="NCBI Taxonomy" id="1915063"/>
    <lineage>
        <taxon>Bacteria</taxon>
        <taxon>Pseudomonadati</taxon>
        <taxon>Bacteroidota</taxon>
        <taxon>Flavobacteriia</taxon>
        <taxon>Flavobacteriales</taxon>
        <taxon>Flavobacteriaceae</taxon>
        <taxon>Winogradskyella</taxon>
    </lineage>
</organism>
<evidence type="ECO:0000313" key="2">
    <source>
        <dbReference type="EMBL" id="OZV69187.1"/>
    </source>
</evidence>
<evidence type="ECO:0000313" key="3">
    <source>
        <dbReference type="Proteomes" id="UP000216840"/>
    </source>
</evidence>
<dbReference type="InterPro" id="IPR011051">
    <property type="entry name" value="RmlC_Cupin_sf"/>
</dbReference>
<protein>
    <submittedName>
        <fullName evidence="2">Cupin</fullName>
    </submittedName>
</protein>
<keyword evidence="3" id="KW-1185">Reference proteome</keyword>
<proteinExistence type="predicted"/>
<name>A0A265UVT4_9FLAO</name>
<dbReference type="Proteomes" id="UP000216840">
    <property type="component" value="Unassembled WGS sequence"/>
</dbReference>
<sequence>MIVDKRIMAIEPIEIVKGYKARFVHTETMTITFWEVEANSELPMHSHFHEQVSQILEGEFEMTIDGKTKIHKPGSILVIPSNVEHSGKSITACKILDIFSPVREDYKSLL</sequence>
<dbReference type="SUPFAM" id="SSF51182">
    <property type="entry name" value="RmlC-like cupins"/>
    <property type="match status" value="1"/>
</dbReference>
<gene>
    <name evidence="2" type="ORF">CA834_06940</name>
</gene>
<dbReference type="CDD" id="cd02238">
    <property type="entry name" value="cupin_KdgF"/>
    <property type="match status" value="1"/>
</dbReference>
<dbReference type="AlphaFoldDB" id="A0A265UVT4"/>
<dbReference type="InterPro" id="IPR014710">
    <property type="entry name" value="RmlC-like_jellyroll"/>
</dbReference>
<dbReference type="InterPro" id="IPR052535">
    <property type="entry name" value="Bacilysin_H2HPP_isomerase"/>
</dbReference>
<dbReference type="PANTHER" id="PTHR40112">
    <property type="entry name" value="H2HPP ISOMERASE"/>
    <property type="match status" value="1"/>
</dbReference>
<dbReference type="EMBL" id="NGJN01000003">
    <property type="protein sequence ID" value="OZV69187.1"/>
    <property type="molecule type" value="Genomic_DNA"/>
</dbReference>
<evidence type="ECO:0000259" key="1">
    <source>
        <dbReference type="Pfam" id="PF07883"/>
    </source>
</evidence>
<dbReference type="Gene3D" id="2.60.120.10">
    <property type="entry name" value="Jelly Rolls"/>
    <property type="match status" value="1"/>
</dbReference>
<comment type="caution">
    <text evidence="2">The sequence shown here is derived from an EMBL/GenBank/DDBJ whole genome shotgun (WGS) entry which is preliminary data.</text>
</comment>
<feature type="domain" description="Cupin type-2" evidence="1">
    <location>
        <begin position="33"/>
        <end position="99"/>
    </location>
</feature>
<dbReference type="InterPro" id="IPR013096">
    <property type="entry name" value="Cupin_2"/>
</dbReference>
<accession>A0A265UVT4</accession>
<dbReference type="RefSeq" id="WP_094967960.1">
    <property type="nucleotide sequence ID" value="NZ_NGJN01000003.1"/>
</dbReference>